<sequence>MIYKRGWWCAWCESTFKRGAEGEKVAYWIPCDYCHRFTHHQCEEENECRALSGETYACPTCREKDTTPKTVPSRAEVKLSKGTEVKKVGRRRVYSRPFDNDSSAMRAAEKRVNTGKRARNDSNTRQGKNIKNKRHFRSSGKSGKSENSAKSGSSARQVSKSGPAAWLSTLAHAATRELPTRATRRYAPKQQTEEQEKHEQYEKGEESEDERAQQDEEKEKQQMQVEKEQTTSEVSLRRSSRPRPSKDLAKLSGRDEPEDETRTHPCSQIAEKGARRSRSGRSRSGVRKSKPLFDSQQMSDVLFPFETGGMVGPLSQLGSLLDLHEPQNVPAAPLLTHNRVPAAPILTLKKPQKQRPSSKKQRPPSQPIARTRPLSVSTTQQRASYESELESLESIANRLYESLDPSFDQHTIYLNVCRLLHDLACTHGTAARESIIKTGLNDVVGALLVSDDVRVRLAADGLLKIPSWREAICGRPTPQRANPTGFFPTMSMFSGLASGMPSMLGGFASAAPTPTSHVVGKPVPMRPRCPRDAQEARNARTITLGMSQSSPTETITPDASQPAAIWPNFPMTSQDAEAEAALLFSASQDQAK</sequence>
<dbReference type="GeneID" id="9832993"/>
<feature type="compositionally biased region" description="Basic residues" evidence="4">
    <location>
        <begin position="275"/>
        <end position="290"/>
    </location>
</feature>
<dbReference type="AlphaFoldDB" id="A0A090M4Y3"/>
<evidence type="ECO:0000313" key="5">
    <source>
        <dbReference type="EMBL" id="CEF97189.1"/>
    </source>
</evidence>
<evidence type="ECO:0000256" key="4">
    <source>
        <dbReference type="SAM" id="MobiDB-lite"/>
    </source>
</evidence>
<feature type="region of interest" description="Disordered" evidence="4">
    <location>
        <begin position="347"/>
        <end position="383"/>
    </location>
</feature>
<dbReference type="Gene3D" id="2.60.120.650">
    <property type="entry name" value="Cupin"/>
    <property type="match status" value="1"/>
</dbReference>
<dbReference type="EMBL" id="CAID01000003">
    <property type="protein sequence ID" value="CEF97189.1"/>
    <property type="molecule type" value="Genomic_DNA"/>
</dbReference>
<dbReference type="GO" id="GO:0008270">
    <property type="term" value="F:zinc ion binding"/>
    <property type="evidence" value="ECO:0007669"/>
    <property type="project" value="UniProtKB-KW"/>
</dbReference>
<dbReference type="Proteomes" id="UP000009170">
    <property type="component" value="Unassembled WGS sequence"/>
</dbReference>
<dbReference type="InParanoid" id="A0A090M4Y3"/>
<evidence type="ECO:0000256" key="1">
    <source>
        <dbReference type="ARBA" id="ARBA00022723"/>
    </source>
</evidence>
<dbReference type="InterPro" id="IPR019786">
    <property type="entry name" value="Zinc_finger_PHD-type_CS"/>
</dbReference>
<dbReference type="RefSeq" id="XP_022838535.1">
    <property type="nucleotide sequence ID" value="XM_022984807.1"/>
</dbReference>
<organism evidence="5 6">
    <name type="scientific">Ostreococcus tauri</name>
    <name type="common">Marine green alga</name>
    <dbReference type="NCBI Taxonomy" id="70448"/>
    <lineage>
        <taxon>Eukaryota</taxon>
        <taxon>Viridiplantae</taxon>
        <taxon>Chlorophyta</taxon>
        <taxon>Mamiellophyceae</taxon>
        <taxon>Mamiellales</taxon>
        <taxon>Bathycoccaceae</taxon>
        <taxon>Ostreococcus</taxon>
    </lineage>
</organism>
<feature type="compositionally biased region" description="Polar residues" evidence="4">
    <location>
        <begin position="139"/>
        <end position="160"/>
    </location>
</feature>
<keyword evidence="6" id="KW-1185">Reference proteome</keyword>
<feature type="compositionally biased region" description="Basic residues" evidence="4">
    <location>
        <begin position="128"/>
        <end position="138"/>
    </location>
</feature>
<evidence type="ECO:0000313" key="6">
    <source>
        <dbReference type="Proteomes" id="UP000009170"/>
    </source>
</evidence>
<dbReference type="KEGG" id="ota:OT_ostta03g03430"/>
<reference evidence="6" key="1">
    <citation type="journal article" date="2006" name="Proc. Natl. Acad. Sci. U.S.A.">
        <title>Genome analysis of the smallest free-living eukaryote Ostreococcus tauri unveils many unique features.</title>
        <authorList>
            <person name="Derelle E."/>
            <person name="Ferraz C."/>
            <person name="Rombauts S."/>
            <person name="Rouze P."/>
            <person name="Worden A.Z."/>
            <person name="Robbens S."/>
            <person name="Partensky F."/>
            <person name="Degroeve S."/>
            <person name="Echeynie S."/>
            <person name="Cooke R."/>
            <person name="Saeys Y."/>
            <person name="Wuyts J."/>
            <person name="Jabbari K."/>
            <person name="Bowler C."/>
            <person name="Panaud O."/>
            <person name="Piegu B."/>
            <person name="Ball S.G."/>
            <person name="Ral J.-P."/>
            <person name="Bouget F.-Y."/>
            <person name="Piganeau G."/>
            <person name="De Baets B."/>
            <person name="Picard A."/>
            <person name="Delseny M."/>
            <person name="Demaille J."/>
            <person name="Van de Peer Y."/>
            <person name="Moreau H."/>
        </authorList>
    </citation>
    <scope>NUCLEOTIDE SEQUENCE [LARGE SCALE GENOMIC DNA]</scope>
    <source>
        <strain evidence="6">OTTH 0595 / CCAP 157/2 / RCC745</strain>
    </source>
</reference>
<feature type="region of interest" description="Disordered" evidence="4">
    <location>
        <begin position="97"/>
        <end position="293"/>
    </location>
</feature>
<feature type="compositionally biased region" description="Basic residues" evidence="4">
    <location>
        <begin position="350"/>
        <end position="362"/>
    </location>
</feature>
<evidence type="ECO:0000256" key="3">
    <source>
        <dbReference type="ARBA" id="ARBA00022833"/>
    </source>
</evidence>
<keyword evidence="2" id="KW-0863">Zinc-finger</keyword>
<feature type="compositionally biased region" description="Basic and acidic residues" evidence="4">
    <location>
        <begin position="191"/>
        <end position="230"/>
    </location>
</feature>
<name>A0A090M4Y3_OSTTA</name>
<evidence type="ECO:0000256" key="2">
    <source>
        <dbReference type="ARBA" id="ARBA00022771"/>
    </source>
</evidence>
<protein>
    <submittedName>
        <fullName evidence="5">Zinc finger, PHD-type, conserved site</fullName>
    </submittedName>
</protein>
<keyword evidence="3" id="KW-0862">Zinc</keyword>
<proteinExistence type="predicted"/>
<reference evidence="5 6" key="2">
    <citation type="journal article" date="2014" name="BMC Genomics">
        <title>An improved genome of the model marine alga Ostreococcus tauri unfolds by assessing Illumina de novo assemblies.</title>
        <authorList>
            <person name="Blanc-Mathieu R."/>
            <person name="Verhelst B."/>
            <person name="Derelle E."/>
            <person name="Rombauts S."/>
            <person name="Bouget F.Y."/>
            <person name="Carre I."/>
            <person name="Chateau A."/>
            <person name="Eyre-Walker A."/>
            <person name="Grimsley N."/>
            <person name="Moreau H."/>
            <person name="Piegu B."/>
            <person name="Rivals E."/>
            <person name="Schackwitz W."/>
            <person name="Van de Peer Y."/>
            <person name="Piganeau G."/>
        </authorList>
    </citation>
    <scope>NUCLEOTIDE SEQUENCE [LARGE SCALE GENOMIC DNA]</scope>
    <source>
        <strain evidence="6">OTTH 0595 / CCAP 157/2 / RCC745</strain>
    </source>
</reference>
<feature type="compositionally biased region" description="Basic and acidic residues" evidence="4">
    <location>
        <begin position="244"/>
        <end position="263"/>
    </location>
</feature>
<gene>
    <name evidence="5" type="ORF">OT_ostta03g03430</name>
</gene>
<dbReference type="PROSITE" id="PS01359">
    <property type="entry name" value="ZF_PHD_1"/>
    <property type="match status" value="1"/>
</dbReference>
<dbReference type="STRING" id="70448.A0A090M4Y3"/>
<accession>A0A090M4Y3</accession>
<comment type="caution">
    <text evidence="5">The sequence shown here is derived from an EMBL/GenBank/DDBJ whole genome shotgun (WGS) entry which is preliminary data.</text>
</comment>
<feature type="compositionally biased region" description="Basic and acidic residues" evidence="4">
    <location>
        <begin position="107"/>
        <end position="122"/>
    </location>
</feature>
<feature type="compositionally biased region" description="Polar residues" evidence="4">
    <location>
        <begin position="374"/>
        <end position="383"/>
    </location>
</feature>
<keyword evidence="1" id="KW-0479">Metal-binding</keyword>